<proteinExistence type="predicted"/>
<dbReference type="Proteomes" id="UP000002421">
    <property type="component" value="Segment"/>
</dbReference>
<gene>
    <name evidence="1" type="ORF">201phi2-1p444</name>
</gene>
<keyword evidence="2" id="KW-1185">Reference proteome</keyword>
<sequence>MIQTNLTGTQHDPYDEIAGPDKALIQYYATNLRTYIEANILCDSSHTLAQKAAMLESFLLDLYKSHLARDALAGRDTYWKPRVTHTDRSIDIYLSNYMIGTLY</sequence>
<protein>
    <submittedName>
        <fullName evidence="1">Uncharacterized protein</fullName>
    </submittedName>
</protein>
<dbReference type="KEGG" id="vg:6372473"/>
<name>B3FJV2_BP201</name>
<reference evidence="1 2" key="1">
    <citation type="journal article" date="2008" name="Virology">
        <title>Characterization of Pseudomonas chlororaphis myovirus 201varphi2-1 via genomic sequencing, mass spectrometry, and electron microscopy.</title>
        <authorList>
            <person name="Thomas J.A."/>
            <person name="Rolando M.R."/>
            <person name="Carroll C.A."/>
            <person name="Shen P.S."/>
            <person name="Belnap D.M."/>
            <person name="Weintraub S.T."/>
            <person name="Serwer P."/>
            <person name="Hardies S.C."/>
        </authorList>
    </citation>
    <scope>NUCLEOTIDE SEQUENCE</scope>
</reference>
<dbReference type="RefSeq" id="YP_001957163.1">
    <property type="nucleotide sequence ID" value="NC_010821.1"/>
</dbReference>
<organism evidence="1 2">
    <name type="scientific">Pseudomonas phage 201phi2-1</name>
    <name type="common">Pseudomonas chlororaphis phage 201phi2-1</name>
    <dbReference type="NCBI Taxonomy" id="198110"/>
    <lineage>
        <taxon>Viruses</taxon>
        <taxon>Duplodnaviria</taxon>
        <taxon>Heunggongvirae</taxon>
        <taxon>Uroviricota</taxon>
        <taxon>Caudoviricetes</taxon>
        <taxon>Chimalliviridae</taxon>
        <taxon>Serwervirus</taxon>
        <taxon>Serwervirus 201phi21</taxon>
    </lineage>
</organism>
<accession>B3FJV2</accession>
<organismHost>
    <name type="scientific">Pseudomonas chlororaphis</name>
    <dbReference type="NCBI Taxonomy" id="587753"/>
</organismHost>
<dbReference type="EMBL" id="EU197055">
    <property type="protein sequence ID" value="ABY63267.1"/>
    <property type="molecule type" value="Genomic_DNA"/>
</dbReference>
<evidence type="ECO:0000313" key="2">
    <source>
        <dbReference type="Proteomes" id="UP000002421"/>
    </source>
</evidence>
<evidence type="ECO:0000313" key="1">
    <source>
        <dbReference type="EMBL" id="ABY63267.1"/>
    </source>
</evidence>